<organism evidence="3 4">
    <name type="scientific">Sphingomonas rosea</name>
    <dbReference type="NCBI Taxonomy" id="335605"/>
    <lineage>
        <taxon>Bacteria</taxon>
        <taxon>Pseudomonadati</taxon>
        <taxon>Pseudomonadota</taxon>
        <taxon>Alphaproteobacteria</taxon>
        <taxon>Sphingomonadales</taxon>
        <taxon>Sphingomonadaceae</taxon>
        <taxon>Sphingomonas</taxon>
    </lineage>
</organism>
<keyword evidence="4" id="KW-1185">Reference proteome</keyword>
<gene>
    <name evidence="3" type="ORF">GCM10022281_11390</name>
</gene>
<dbReference type="InterPro" id="IPR029044">
    <property type="entry name" value="Nucleotide-diphossugar_trans"/>
</dbReference>
<protein>
    <submittedName>
        <fullName evidence="3">Nucleotidyltransferase family protein</fullName>
    </submittedName>
</protein>
<dbReference type="Pfam" id="PF12804">
    <property type="entry name" value="NTP_transf_3"/>
    <property type="match status" value="1"/>
</dbReference>
<dbReference type="Proteomes" id="UP001424459">
    <property type="component" value="Unassembled WGS sequence"/>
</dbReference>
<evidence type="ECO:0000313" key="3">
    <source>
        <dbReference type="EMBL" id="GAA4033319.1"/>
    </source>
</evidence>
<dbReference type="SUPFAM" id="SSF53448">
    <property type="entry name" value="Nucleotide-diphospho-sugar transferases"/>
    <property type="match status" value="1"/>
</dbReference>
<name>A0ABP7TZG9_9SPHN</name>
<dbReference type="InterPro" id="IPR025877">
    <property type="entry name" value="MobA-like_NTP_Trfase"/>
</dbReference>
<evidence type="ECO:0000259" key="2">
    <source>
        <dbReference type="Pfam" id="PF12804"/>
    </source>
</evidence>
<reference evidence="4" key="1">
    <citation type="journal article" date="2019" name="Int. J. Syst. Evol. Microbiol.">
        <title>The Global Catalogue of Microorganisms (GCM) 10K type strain sequencing project: providing services to taxonomists for standard genome sequencing and annotation.</title>
        <authorList>
            <consortium name="The Broad Institute Genomics Platform"/>
            <consortium name="The Broad Institute Genome Sequencing Center for Infectious Disease"/>
            <person name="Wu L."/>
            <person name="Ma J."/>
        </authorList>
    </citation>
    <scope>NUCLEOTIDE SEQUENCE [LARGE SCALE GENOMIC DNA]</scope>
    <source>
        <strain evidence="4">JCM 17564</strain>
    </source>
</reference>
<proteinExistence type="predicted"/>
<comment type="caution">
    <text evidence="3">The sequence shown here is derived from an EMBL/GenBank/DDBJ whole genome shotgun (WGS) entry which is preliminary data.</text>
</comment>
<evidence type="ECO:0000313" key="4">
    <source>
        <dbReference type="Proteomes" id="UP001424459"/>
    </source>
</evidence>
<sequence length="256" mass="27265">MSGGWTAVLLAGTRPGGDPLARSLGTDLKPLLPLLGEPMILRPLRTLLASPEVAAVRVLTQQVEPIAAPLPVDGRVTVEPSAGTIAETILRLLDDPATHYPLLVTTADHALLTPVMIAEFTAAAARSDIAIGLVSRTAMRKRFPDAQRTWIPVGGEAYSGANLFALTSPAARAGVMRWRAIEQDRKKGWRVLLQFGLPLFLGSVLRLRDLPRTAAALGRKLGLRLEAIVLSDPLAAIDVDKPADHALVTAILEGRA</sequence>
<accession>A0ABP7TZG9</accession>
<dbReference type="EMBL" id="BAABBR010000001">
    <property type="protein sequence ID" value="GAA4033319.1"/>
    <property type="molecule type" value="Genomic_DNA"/>
</dbReference>
<feature type="domain" description="MobA-like NTP transferase" evidence="2">
    <location>
        <begin position="21"/>
        <end position="135"/>
    </location>
</feature>
<keyword evidence="1" id="KW-0460">Magnesium</keyword>
<evidence type="ECO:0000256" key="1">
    <source>
        <dbReference type="ARBA" id="ARBA00022842"/>
    </source>
</evidence>
<dbReference type="Gene3D" id="3.90.550.10">
    <property type="entry name" value="Spore Coat Polysaccharide Biosynthesis Protein SpsA, Chain A"/>
    <property type="match status" value="1"/>
</dbReference>
<dbReference type="RefSeq" id="WP_344696066.1">
    <property type="nucleotide sequence ID" value="NZ_BAABBR010000001.1"/>
</dbReference>